<name>M5G4W0_DACPD</name>
<dbReference type="Proteomes" id="UP000030653">
    <property type="component" value="Unassembled WGS sequence"/>
</dbReference>
<dbReference type="EMBL" id="JH795856">
    <property type="protein sequence ID" value="EJU05301.1"/>
    <property type="molecule type" value="Genomic_DNA"/>
</dbReference>
<dbReference type="OrthoDB" id="10251508at2759"/>
<sequence length="378" mass="41664">MNGHVDDGFEPLVNTIRDLSPKHSGCLSAPIPSAPSKIACSISLFPRSQCNTVRTTIPGRKKPQVGRWRIDEPEGRSYAVGSDRYISRQSQAKFELGALDGAAAFVFFSDDMPEGLMDALDYQVPRRIAKLGMISASTPFVTERPFTLFHDQKIYDSGAVGISLKCDVPPRQHVMFQGYTSISSSVQVTDARGNLLHRLNDTSPTQFLLDCIPRMQQRGASQEQAESGFLSKEDEFFVGIPFDVEPQNLQTGYQRVYRITSGDPAKGTMALDADDGPPIGTRVQFLRRSGAWEAHIKRNEDRSLLYQFQSTSDELPPVVEQSLSRGAEHPDMTVVENVFCAASEHGFVSNSLPGMPMGRGRCWRTSVLGAEAELSSPQ</sequence>
<dbReference type="OMA" id="LHRSAFN"/>
<dbReference type="InterPro" id="IPR013702">
    <property type="entry name" value="FIST_domain_N"/>
</dbReference>
<dbReference type="AlphaFoldDB" id="M5G4W0"/>
<evidence type="ECO:0000313" key="3">
    <source>
        <dbReference type="Proteomes" id="UP000030653"/>
    </source>
</evidence>
<accession>M5G4W0</accession>
<protein>
    <recommendedName>
        <fullName evidence="1">FIST domain-containing protein</fullName>
    </recommendedName>
</protein>
<dbReference type="HOGENOM" id="CLU_051231_0_0_1"/>
<evidence type="ECO:0000313" key="2">
    <source>
        <dbReference type="EMBL" id="EJU05301.1"/>
    </source>
</evidence>
<dbReference type="Pfam" id="PF08495">
    <property type="entry name" value="FIST"/>
    <property type="match status" value="1"/>
</dbReference>
<dbReference type="GeneID" id="63684695"/>
<reference evidence="2 3" key="1">
    <citation type="journal article" date="2012" name="Science">
        <title>The Paleozoic origin of enzymatic lignin decomposition reconstructed from 31 fungal genomes.</title>
        <authorList>
            <person name="Floudas D."/>
            <person name="Binder M."/>
            <person name="Riley R."/>
            <person name="Barry K."/>
            <person name="Blanchette R.A."/>
            <person name="Henrissat B."/>
            <person name="Martinez A.T."/>
            <person name="Otillar R."/>
            <person name="Spatafora J.W."/>
            <person name="Yadav J.S."/>
            <person name="Aerts A."/>
            <person name="Benoit I."/>
            <person name="Boyd A."/>
            <person name="Carlson A."/>
            <person name="Copeland A."/>
            <person name="Coutinho P.M."/>
            <person name="de Vries R.P."/>
            <person name="Ferreira P."/>
            <person name="Findley K."/>
            <person name="Foster B."/>
            <person name="Gaskell J."/>
            <person name="Glotzer D."/>
            <person name="Gorecki P."/>
            <person name="Heitman J."/>
            <person name="Hesse C."/>
            <person name="Hori C."/>
            <person name="Igarashi K."/>
            <person name="Jurgens J.A."/>
            <person name="Kallen N."/>
            <person name="Kersten P."/>
            <person name="Kohler A."/>
            <person name="Kuees U."/>
            <person name="Kumar T.K.A."/>
            <person name="Kuo A."/>
            <person name="LaButti K."/>
            <person name="Larrondo L.F."/>
            <person name="Lindquist E."/>
            <person name="Ling A."/>
            <person name="Lombard V."/>
            <person name="Lucas S."/>
            <person name="Lundell T."/>
            <person name="Martin R."/>
            <person name="McLaughlin D.J."/>
            <person name="Morgenstern I."/>
            <person name="Morin E."/>
            <person name="Murat C."/>
            <person name="Nagy L.G."/>
            <person name="Nolan M."/>
            <person name="Ohm R.A."/>
            <person name="Patyshakuliyeva A."/>
            <person name="Rokas A."/>
            <person name="Ruiz-Duenas F.J."/>
            <person name="Sabat G."/>
            <person name="Salamov A."/>
            <person name="Samejima M."/>
            <person name="Schmutz J."/>
            <person name="Slot J.C."/>
            <person name="St John F."/>
            <person name="Stenlid J."/>
            <person name="Sun H."/>
            <person name="Sun S."/>
            <person name="Syed K."/>
            <person name="Tsang A."/>
            <person name="Wiebenga A."/>
            <person name="Young D."/>
            <person name="Pisabarro A."/>
            <person name="Eastwood D.C."/>
            <person name="Martin F."/>
            <person name="Cullen D."/>
            <person name="Grigoriev I.V."/>
            <person name="Hibbett D.S."/>
        </authorList>
    </citation>
    <scope>NUCLEOTIDE SEQUENCE [LARGE SCALE GENOMIC DNA]</scope>
    <source>
        <strain evidence="2 3">DJM-731 SS1</strain>
    </source>
</reference>
<evidence type="ECO:0000259" key="1">
    <source>
        <dbReference type="Pfam" id="PF08495"/>
    </source>
</evidence>
<proteinExistence type="predicted"/>
<organism evidence="2 3">
    <name type="scientific">Dacryopinax primogenitus (strain DJM 731)</name>
    <name type="common">Brown rot fungus</name>
    <dbReference type="NCBI Taxonomy" id="1858805"/>
    <lineage>
        <taxon>Eukaryota</taxon>
        <taxon>Fungi</taxon>
        <taxon>Dikarya</taxon>
        <taxon>Basidiomycota</taxon>
        <taxon>Agaricomycotina</taxon>
        <taxon>Dacrymycetes</taxon>
        <taxon>Dacrymycetales</taxon>
        <taxon>Dacrymycetaceae</taxon>
        <taxon>Dacryopinax</taxon>
    </lineage>
</organism>
<keyword evidence="3" id="KW-1185">Reference proteome</keyword>
<feature type="domain" description="FIST" evidence="1">
    <location>
        <begin position="94"/>
        <end position="201"/>
    </location>
</feature>
<gene>
    <name evidence="2" type="ORF">DACRYDRAFT_113459</name>
</gene>
<dbReference type="RefSeq" id="XP_040632195.1">
    <property type="nucleotide sequence ID" value="XM_040769633.1"/>
</dbReference>